<proteinExistence type="predicted"/>
<dbReference type="Proteomes" id="UP001530293">
    <property type="component" value="Unassembled WGS sequence"/>
</dbReference>
<feature type="region of interest" description="Disordered" evidence="1">
    <location>
        <begin position="253"/>
        <end position="276"/>
    </location>
</feature>
<dbReference type="EMBL" id="JALLBG020000006">
    <property type="protein sequence ID" value="KAL3772687.1"/>
    <property type="molecule type" value="Genomic_DNA"/>
</dbReference>
<dbReference type="AlphaFoldDB" id="A0ABD3NDB5"/>
<feature type="signal peptide" evidence="2">
    <location>
        <begin position="1"/>
        <end position="26"/>
    </location>
</feature>
<organism evidence="3 4">
    <name type="scientific">Discostella pseudostelligera</name>
    <dbReference type="NCBI Taxonomy" id="259834"/>
    <lineage>
        <taxon>Eukaryota</taxon>
        <taxon>Sar</taxon>
        <taxon>Stramenopiles</taxon>
        <taxon>Ochrophyta</taxon>
        <taxon>Bacillariophyta</taxon>
        <taxon>Coscinodiscophyceae</taxon>
        <taxon>Thalassiosirophycidae</taxon>
        <taxon>Stephanodiscales</taxon>
        <taxon>Stephanodiscaceae</taxon>
        <taxon>Discostella</taxon>
    </lineage>
</organism>
<comment type="caution">
    <text evidence="3">The sequence shown here is derived from an EMBL/GenBank/DDBJ whole genome shotgun (WGS) entry which is preliminary data.</text>
</comment>
<feature type="compositionally biased region" description="Low complexity" evidence="1">
    <location>
        <begin position="253"/>
        <end position="274"/>
    </location>
</feature>
<evidence type="ECO:0000313" key="3">
    <source>
        <dbReference type="EMBL" id="KAL3772687.1"/>
    </source>
</evidence>
<protein>
    <submittedName>
        <fullName evidence="3">Uncharacterized protein</fullName>
    </submittedName>
</protein>
<evidence type="ECO:0000256" key="2">
    <source>
        <dbReference type="SAM" id="SignalP"/>
    </source>
</evidence>
<gene>
    <name evidence="3" type="ORF">ACHAWU_004696</name>
</gene>
<keyword evidence="2" id="KW-0732">Signal</keyword>
<name>A0ABD3NDB5_9STRA</name>
<sequence>MAHAFPAPATAVQMVVLFQISVPLSSLPSAMDTSMKMERTGLWMDASGITQIILMFKNMQPMPIARCLSALPMEELMDHAIAKCIIPCVKAMGTSDSTIQDQYRADHPRCGLNGTCYPSMCTCYANYMGAKLLYCGAPLNDICNGIVTDANGKQWGFEGCYRDYPDYPDFQLYTKTAYCEMAKCVVDGGSIVPCSCQMYHSLCDVFGDVRKYDVSQKIVLQLATIPNREGFCTIDRCCQSKSDDAGMASCFESTNSTPTTSPTTSTNNTSSSSSALRTNSAGAMSLLVTAAAVLSLGCDAM</sequence>
<evidence type="ECO:0000313" key="4">
    <source>
        <dbReference type="Proteomes" id="UP001530293"/>
    </source>
</evidence>
<evidence type="ECO:0000256" key="1">
    <source>
        <dbReference type="SAM" id="MobiDB-lite"/>
    </source>
</evidence>
<reference evidence="3 4" key="1">
    <citation type="submission" date="2024-10" db="EMBL/GenBank/DDBJ databases">
        <title>Updated reference genomes for cyclostephanoid diatoms.</title>
        <authorList>
            <person name="Roberts W.R."/>
            <person name="Alverson A.J."/>
        </authorList>
    </citation>
    <scope>NUCLEOTIDE SEQUENCE [LARGE SCALE GENOMIC DNA]</scope>
    <source>
        <strain evidence="3 4">AJA232-27</strain>
    </source>
</reference>
<keyword evidence="4" id="KW-1185">Reference proteome</keyword>
<accession>A0ABD3NDB5</accession>
<feature type="chain" id="PRO_5044892533" evidence="2">
    <location>
        <begin position="27"/>
        <end position="301"/>
    </location>
</feature>